<dbReference type="EMBL" id="FOTQ01000004">
    <property type="protein sequence ID" value="SFM10845.1"/>
    <property type="molecule type" value="Genomic_DNA"/>
</dbReference>
<dbReference type="AlphaFoldDB" id="A0A1I4N639"/>
<protein>
    <submittedName>
        <fullName evidence="1">Uncharacterized protein</fullName>
    </submittedName>
</protein>
<dbReference type="OrthoDB" id="3187422at2"/>
<name>A0A1I4N639_9RHOB</name>
<dbReference type="Proteomes" id="UP000199144">
    <property type="component" value="Unassembled WGS sequence"/>
</dbReference>
<evidence type="ECO:0000313" key="1">
    <source>
        <dbReference type="EMBL" id="SFM10845.1"/>
    </source>
</evidence>
<organism evidence="1 2">
    <name type="scientific">Shimia aestuarii</name>
    <dbReference type="NCBI Taxonomy" id="254406"/>
    <lineage>
        <taxon>Bacteria</taxon>
        <taxon>Pseudomonadati</taxon>
        <taxon>Pseudomonadota</taxon>
        <taxon>Alphaproteobacteria</taxon>
        <taxon>Rhodobacterales</taxon>
        <taxon>Roseobacteraceae</taxon>
    </lineage>
</organism>
<dbReference type="RefSeq" id="WP_093093907.1">
    <property type="nucleotide sequence ID" value="NZ_FOTQ01000004.1"/>
</dbReference>
<accession>A0A1I4N639</accession>
<gene>
    <name evidence="1" type="ORF">SAMN04488042_1043</name>
</gene>
<proteinExistence type="predicted"/>
<sequence>MNQGEAIAFAKAEVEASRRGWYHIHKYAWTNEPRYEPHEQNERGETAQDLFDRIMRSGARSSLDTAKVAIGDLTGHMYVALEQGDMDRVCELAARVVEQRGENARMRREKRQADRVAEDMARGSRVCKHCGETLEPGTHARQKYCSTKCRVAAHRSAKK</sequence>
<keyword evidence="2" id="KW-1185">Reference proteome</keyword>
<reference evidence="1 2" key="1">
    <citation type="submission" date="2016-10" db="EMBL/GenBank/DDBJ databases">
        <authorList>
            <person name="de Groot N.N."/>
        </authorList>
    </citation>
    <scope>NUCLEOTIDE SEQUENCE [LARGE SCALE GENOMIC DNA]</scope>
    <source>
        <strain evidence="1 2">DSM 15283</strain>
    </source>
</reference>
<evidence type="ECO:0000313" key="2">
    <source>
        <dbReference type="Proteomes" id="UP000199144"/>
    </source>
</evidence>